<feature type="active site" evidence="12">
    <location>
        <position position="218"/>
    </location>
</feature>
<dbReference type="NCBIfam" id="TIGR04265">
    <property type="entry name" value="bac_cardiolipin"/>
    <property type="match status" value="1"/>
</dbReference>
<dbReference type="HAMAP" id="MF_01916">
    <property type="entry name" value="Cardiolipin_synth_Cls"/>
    <property type="match status" value="1"/>
</dbReference>
<dbReference type="InterPro" id="IPR022924">
    <property type="entry name" value="Cardiolipin_synthase"/>
</dbReference>
<dbReference type="Proteomes" id="UP000704068">
    <property type="component" value="Unassembled WGS sequence"/>
</dbReference>
<accession>A0A929WZ37</accession>
<evidence type="ECO:0000256" key="8">
    <source>
        <dbReference type="ARBA" id="ARBA00023098"/>
    </source>
</evidence>
<comment type="function">
    <text evidence="12">Catalyzes the reversible phosphatidyl group transfer from one phosphatidylglycerol molecule to another to form cardiolipin (CL) (diphosphatidylglycerol) and glycerol.</text>
</comment>
<evidence type="ECO:0000256" key="9">
    <source>
        <dbReference type="ARBA" id="ARBA00023136"/>
    </source>
</evidence>
<evidence type="ECO:0000259" key="14">
    <source>
        <dbReference type="PROSITE" id="PS50035"/>
    </source>
</evidence>
<proteinExistence type="inferred from homology"/>
<evidence type="ECO:0000256" key="2">
    <source>
        <dbReference type="ARBA" id="ARBA00022475"/>
    </source>
</evidence>
<protein>
    <recommendedName>
        <fullName evidence="12 13">Cardiolipin synthase</fullName>
        <shortName evidence="12">CL synthase</shortName>
        <ecNumber evidence="12 13">2.7.8.-</ecNumber>
    </recommendedName>
</protein>
<evidence type="ECO:0000256" key="4">
    <source>
        <dbReference type="ARBA" id="ARBA00022679"/>
    </source>
</evidence>
<feature type="active site" evidence="12">
    <location>
        <position position="396"/>
    </location>
</feature>
<dbReference type="GO" id="GO:0008808">
    <property type="term" value="F:cardiolipin synthase activity"/>
    <property type="evidence" value="ECO:0007669"/>
    <property type="project" value="UniProtKB-UniRule"/>
</dbReference>
<keyword evidence="3 12" id="KW-0444">Lipid biosynthesis</keyword>
<sequence>MWTEVIFWVALALYAVLVISTATVIVLENRQPAKTIAWLVVIMLLPGAGLIFFYFFGQDLRKKYKLIRKNYDHIVRSMRGKAPPEISADTVPDYTPLIQLLHNNGGEPLTAHNSVEVLDCGRAYFLSLLQSILNAKHSIHIETYIIEEDPIGNLIADALIDKARSGVEVRLLYDDVGCWKVPDRFFKRMMEAGVAIGAFLPVRFPRLTRRVNNRNHRKICVIDGSVGFIGGMNIALRYATDQWKDMQLRIEGDAVGQLQRLFLGDWYFTTGQLCSGAPYFPDVVAGPAPTLPVQVAATSPLSRYPSIMYSFTWLLQNARRYIYLQTPYFMPSEPVLQALQTAAMMGVDVRLMLPEKPDAFWLRWANECYFTDVLRAGVKVLLYRGGFLHAKVLVCDDTCCSVGSSNMDFRSFEDNMEANAFIYDARLALEVKAVFLRDAERCEVIDPERWKRRALWRKYFESHTRILSPLL</sequence>
<dbReference type="SUPFAM" id="SSF56024">
    <property type="entry name" value="Phospholipase D/nuclease"/>
    <property type="match status" value="2"/>
</dbReference>
<gene>
    <name evidence="15" type="primary">cls</name>
    <name evidence="15" type="ORF">HXK21_01225</name>
</gene>
<keyword evidence="5 12" id="KW-0812">Transmembrane</keyword>
<evidence type="ECO:0000313" key="16">
    <source>
        <dbReference type="Proteomes" id="UP000704068"/>
    </source>
</evidence>
<reference evidence="15" key="1">
    <citation type="submission" date="2020-04" db="EMBL/GenBank/DDBJ databases">
        <title>Deep metagenomics examines the oral microbiome during advanced dental caries in children, revealing novel taxa and co-occurrences with host molecules.</title>
        <authorList>
            <person name="Baker J.L."/>
            <person name="Morton J.T."/>
            <person name="Dinis M."/>
            <person name="Alvarez R."/>
            <person name="Tran N.C."/>
            <person name="Knight R."/>
            <person name="Edlund A."/>
        </authorList>
    </citation>
    <scope>NUCLEOTIDE SEQUENCE</scope>
    <source>
        <strain evidence="15">JCVI_34_bin.1</strain>
    </source>
</reference>
<keyword evidence="11 12" id="KW-1208">Phospholipid metabolism</keyword>
<dbReference type="GO" id="GO:0005886">
    <property type="term" value="C:plasma membrane"/>
    <property type="evidence" value="ECO:0007669"/>
    <property type="project" value="UniProtKB-SubCell"/>
</dbReference>
<keyword evidence="9 12" id="KW-0472">Membrane</keyword>
<dbReference type="CDD" id="cd09112">
    <property type="entry name" value="PLDc_CLS_2"/>
    <property type="match status" value="1"/>
</dbReference>
<feature type="domain" description="PLD phosphodiesterase" evidence="14">
    <location>
        <begin position="211"/>
        <end position="238"/>
    </location>
</feature>
<dbReference type="AlphaFoldDB" id="A0A929WZ37"/>
<evidence type="ECO:0000256" key="1">
    <source>
        <dbReference type="ARBA" id="ARBA00004651"/>
    </source>
</evidence>
<dbReference type="Pfam" id="PF13091">
    <property type="entry name" value="PLDc_2"/>
    <property type="match status" value="2"/>
</dbReference>
<comment type="caution">
    <text evidence="15">The sequence shown here is derived from an EMBL/GenBank/DDBJ whole genome shotgun (WGS) entry which is preliminary data.</text>
</comment>
<feature type="active site" evidence="12">
    <location>
        <position position="216"/>
    </location>
</feature>
<dbReference type="InterPro" id="IPR025202">
    <property type="entry name" value="PLD-like_dom"/>
</dbReference>
<evidence type="ECO:0000256" key="5">
    <source>
        <dbReference type="ARBA" id="ARBA00022692"/>
    </source>
</evidence>
<feature type="transmembrane region" description="Helical" evidence="12">
    <location>
        <begin position="36"/>
        <end position="56"/>
    </location>
</feature>
<dbReference type="GO" id="GO:0032049">
    <property type="term" value="P:cardiolipin biosynthetic process"/>
    <property type="evidence" value="ECO:0007669"/>
    <property type="project" value="UniProtKB-UniRule"/>
</dbReference>
<feature type="active site" evidence="12">
    <location>
        <position position="223"/>
    </location>
</feature>
<evidence type="ECO:0000256" key="7">
    <source>
        <dbReference type="ARBA" id="ARBA00022989"/>
    </source>
</evidence>
<organism evidence="15 16">
    <name type="scientific">Alloprevotella tannerae</name>
    <dbReference type="NCBI Taxonomy" id="76122"/>
    <lineage>
        <taxon>Bacteria</taxon>
        <taxon>Pseudomonadati</taxon>
        <taxon>Bacteroidota</taxon>
        <taxon>Bacteroidia</taxon>
        <taxon>Bacteroidales</taxon>
        <taxon>Prevotellaceae</taxon>
        <taxon>Alloprevotella</taxon>
    </lineage>
</organism>
<feature type="transmembrane region" description="Helical" evidence="12">
    <location>
        <begin position="6"/>
        <end position="27"/>
    </location>
</feature>
<feature type="active site" evidence="12">
    <location>
        <position position="389"/>
    </location>
</feature>
<dbReference type="Gene3D" id="3.30.870.10">
    <property type="entry name" value="Endonuclease Chain A"/>
    <property type="match status" value="2"/>
</dbReference>
<evidence type="ECO:0000256" key="12">
    <source>
        <dbReference type="HAMAP-Rule" id="MF_01916"/>
    </source>
</evidence>
<dbReference type="EC" id="2.7.8.-" evidence="12 13"/>
<evidence type="ECO:0000256" key="13">
    <source>
        <dbReference type="NCBIfam" id="TIGR04265"/>
    </source>
</evidence>
<evidence type="ECO:0000313" key="15">
    <source>
        <dbReference type="EMBL" id="MBF0969653.1"/>
    </source>
</evidence>
<dbReference type="CDD" id="cd09110">
    <property type="entry name" value="PLDc_CLS_1"/>
    <property type="match status" value="1"/>
</dbReference>
<comment type="subcellular location">
    <subcellularLocation>
        <location evidence="1 12">Cell membrane</location>
        <topology evidence="1 12">Multi-pass membrane protein</topology>
    </subcellularLocation>
</comment>
<keyword evidence="8 12" id="KW-0443">Lipid metabolism</keyword>
<evidence type="ECO:0000256" key="3">
    <source>
        <dbReference type="ARBA" id="ARBA00022516"/>
    </source>
</evidence>
<evidence type="ECO:0000256" key="10">
    <source>
        <dbReference type="ARBA" id="ARBA00023209"/>
    </source>
</evidence>
<dbReference type="SMART" id="SM00155">
    <property type="entry name" value="PLDc"/>
    <property type="match status" value="2"/>
</dbReference>
<dbReference type="InterPro" id="IPR030874">
    <property type="entry name" value="Cardiolipin_synth_Firmi"/>
</dbReference>
<dbReference type="InterPro" id="IPR027379">
    <property type="entry name" value="CLS_N"/>
</dbReference>
<dbReference type="PANTHER" id="PTHR21248">
    <property type="entry name" value="CARDIOLIPIN SYNTHASE"/>
    <property type="match status" value="1"/>
</dbReference>
<keyword evidence="2 12" id="KW-1003">Cell membrane</keyword>
<keyword evidence="4 12" id="KW-0808">Transferase</keyword>
<dbReference type="PANTHER" id="PTHR21248:SF22">
    <property type="entry name" value="PHOSPHOLIPASE D"/>
    <property type="match status" value="1"/>
</dbReference>
<dbReference type="Pfam" id="PF13396">
    <property type="entry name" value="PLDc_N"/>
    <property type="match status" value="1"/>
</dbReference>
<keyword evidence="10 12" id="KW-0594">Phospholipid biosynthesis</keyword>
<name>A0A929WZ37_9BACT</name>
<keyword evidence="6" id="KW-0677">Repeat</keyword>
<feature type="active site" evidence="12">
    <location>
        <position position="391"/>
    </location>
</feature>
<comment type="catalytic activity">
    <reaction evidence="12">
        <text>2 a 1,2-diacyl-sn-glycero-3-phospho-(1'-sn-glycerol) = a cardiolipin + glycerol</text>
        <dbReference type="Rhea" id="RHEA:31451"/>
        <dbReference type="ChEBI" id="CHEBI:17754"/>
        <dbReference type="ChEBI" id="CHEBI:62237"/>
        <dbReference type="ChEBI" id="CHEBI:64716"/>
    </reaction>
</comment>
<dbReference type="PROSITE" id="PS50035">
    <property type="entry name" value="PLD"/>
    <property type="match status" value="2"/>
</dbReference>
<evidence type="ECO:0000256" key="6">
    <source>
        <dbReference type="ARBA" id="ARBA00022737"/>
    </source>
</evidence>
<dbReference type="InterPro" id="IPR001736">
    <property type="entry name" value="PLipase_D/transphosphatidylase"/>
</dbReference>
<keyword evidence="7 12" id="KW-1133">Transmembrane helix</keyword>
<feature type="domain" description="PLD phosphodiesterase" evidence="14">
    <location>
        <begin position="384"/>
        <end position="411"/>
    </location>
</feature>
<dbReference type="EMBL" id="JABZGR010000002">
    <property type="protein sequence ID" value="MBF0969653.1"/>
    <property type="molecule type" value="Genomic_DNA"/>
</dbReference>
<comment type="similarity">
    <text evidence="12">Belongs to the phospholipase D family. Cardiolipin synthase subfamily.</text>
</comment>
<evidence type="ECO:0000256" key="11">
    <source>
        <dbReference type="ARBA" id="ARBA00023264"/>
    </source>
</evidence>
<dbReference type="RefSeq" id="WP_303762721.1">
    <property type="nucleotide sequence ID" value="NZ_JABZGR010000002.1"/>
</dbReference>